<sequence length="152" mass="15831">MKRSAWAITAVLVGLALVAAWFFGLDARHAVVLVGAAAAAGIANGVLDAVDVPRIVLPRLPEPERGLADLQALEFSLASAEPGARAVLELHALALSVAVARPGAPRSEALDAFLAKTQPPAMTHREFQLLGAELERIVLSPVPEPTPSQEAP</sequence>
<dbReference type="AlphaFoldDB" id="A0A2S5J1P6"/>
<dbReference type="RefSeq" id="WP_104119990.1">
    <property type="nucleotide sequence ID" value="NZ_PRKW01000001.1"/>
</dbReference>
<proteinExistence type="predicted"/>
<keyword evidence="1" id="KW-0812">Transmembrane</keyword>
<dbReference type="Proteomes" id="UP000239297">
    <property type="component" value="Unassembled WGS sequence"/>
</dbReference>
<keyword evidence="3" id="KW-1185">Reference proteome</keyword>
<accession>A0A2S5J1P6</accession>
<evidence type="ECO:0000256" key="1">
    <source>
        <dbReference type="SAM" id="Phobius"/>
    </source>
</evidence>
<comment type="caution">
    <text evidence="2">The sequence shown here is derived from an EMBL/GenBank/DDBJ whole genome shotgun (WGS) entry which is preliminary data.</text>
</comment>
<reference evidence="2 3" key="1">
    <citation type="journal article" date="2014" name="Int. J. Syst. Evol. Microbiol.">
        <title>Arthrobacter pityocampae sp. nov., isolated from Thaumetopoea pityocampa (Lep., Thaumetopoeidae).</title>
        <authorList>
            <person name="Ince I.A."/>
            <person name="Demirbag Z."/>
            <person name="Kati H."/>
        </authorList>
    </citation>
    <scope>NUCLEOTIDE SEQUENCE [LARGE SCALE GENOMIC DNA]</scope>
    <source>
        <strain evidence="2 3">Tp2</strain>
    </source>
</reference>
<keyword evidence="1" id="KW-1133">Transmembrane helix</keyword>
<organism evidence="2 3">
    <name type="scientific">Arthrobacter pityocampae</name>
    <dbReference type="NCBI Taxonomy" id="547334"/>
    <lineage>
        <taxon>Bacteria</taxon>
        <taxon>Bacillati</taxon>
        <taxon>Actinomycetota</taxon>
        <taxon>Actinomycetes</taxon>
        <taxon>Micrococcales</taxon>
        <taxon>Micrococcaceae</taxon>
        <taxon>Arthrobacter</taxon>
    </lineage>
</organism>
<evidence type="ECO:0000313" key="2">
    <source>
        <dbReference type="EMBL" id="PPB50721.1"/>
    </source>
</evidence>
<dbReference type="EMBL" id="PRKW01000001">
    <property type="protein sequence ID" value="PPB50721.1"/>
    <property type="molecule type" value="Genomic_DNA"/>
</dbReference>
<name>A0A2S5J1P6_9MICC</name>
<feature type="transmembrane region" description="Helical" evidence="1">
    <location>
        <begin position="30"/>
        <end position="50"/>
    </location>
</feature>
<keyword evidence="1" id="KW-0472">Membrane</keyword>
<gene>
    <name evidence="2" type="ORF">C4K88_02265</name>
</gene>
<protein>
    <submittedName>
        <fullName evidence="2">Uncharacterized protein</fullName>
    </submittedName>
</protein>
<dbReference type="OrthoDB" id="4946483at2"/>
<evidence type="ECO:0000313" key="3">
    <source>
        <dbReference type="Proteomes" id="UP000239297"/>
    </source>
</evidence>